<dbReference type="Gene3D" id="3.50.30.30">
    <property type="match status" value="1"/>
</dbReference>
<comment type="similarity">
    <text evidence="1">Belongs to the peptidase S8 family.</text>
</comment>
<accession>A0AAV5I3S4</accession>
<dbReference type="GO" id="GO:0004252">
    <property type="term" value="F:serine-type endopeptidase activity"/>
    <property type="evidence" value="ECO:0007669"/>
    <property type="project" value="InterPro"/>
</dbReference>
<dbReference type="SUPFAM" id="SSF52743">
    <property type="entry name" value="Subtilisin-like"/>
    <property type="match status" value="1"/>
</dbReference>
<organism evidence="3 4">
    <name type="scientific">Rubroshorea leprosula</name>
    <dbReference type="NCBI Taxonomy" id="152421"/>
    <lineage>
        <taxon>Eukaryota</taxon>
        <taxon>Viridiplantae</taxon>
        <taxon>Streptophyta</taxon>
        <taxon>Embryophyta</taxon>
        <taxon>Tracheophyta</taxon>
        <taxon>Spermatophyta</taxon>
        <taxon>Magnoliopsida</taxon>
        <taxon>eudicotyledons</taxon>
        <taxon>Gunneridae</taxon>
        <taxon>Pentapetalae</taxon>
        <taxon>rosids</taxon>
        <taxon>malvids</taxon>
        <taxon>Malvales</taxon>
        <taxon>Dipterocarpaceae</taxon>
        <taxon>Rubroshorea</taxon>
    </lineage>
</organism>
<evidence type="ECO:0000313" key="3">
    <source>
        <dbReference type="EMBL" id="GKU92301.1"/>
    </source>
</evidence>
<dbReference type="PANTHER" id="PTHR10795">
    <property type="entry name" value="PROPROTEIN CONVERTASE SUBTILISIN/KEXIN"/>
    <property type="match status" value="1"/>
</dbReference>
<dbReference type="AlphaFoldDB" id="A0AAV5I3S4"/>
<dbReference type="InterPro" id="IPR036852">
    <property type="entry name" value="Peptidase_S8/S53_dom_sf"/>
</dbReference>
<sequence>MAPKARLAAYKVCCNSGCYDSNILAAFDATVVEGVDVILLNVDGVVVQYYLDTIVISAFGANDRGIFVFASTGNDGPGGLTVTNVASWVTTVCAETIDRDFPTDVNLGMERRCLESVCTTDWV</sequence>
<evidence type="ECO:0000313" key="4">
    <source>
        <dbReference type="Proteomes" id="UP001054252"/>
    </source>
</evidence>
<dbReference type="Gene3D" id="3.40.50.200">
    <property type="entry name" value="Peptidase S8/S53 domain"/>
    <property type="match status" value="1"/>
</dbReference>
<name>A0AAV5I3S4_9ROSI</name>
<reference evidence="3 4" key="1">
    <citation type="journal article" date="2021" name="Commun. Biol.">
        <title>The genome of Shorea leprosula (Dipterocarpaceae) highlights the ecological relevance of drought in aseasonal tropical rainforests.</title>
        <authorList>
            <person name="Ng K.K.S."/>
            <person name="Kobayashi M.J."/>
            <person name="Fawcett J.A."/>
            <person name="Hatakeyama M."/>
            <person name="Paape T."/>
            <person name="Ng C.H."/>
            <person name="Ang C.C."/>
            <person name="Tnah L.H."/>
            <person name="Lee C.T."/>
            <person name="Nishiyama T."/>
            <person name="Sese J."/>
            <person name="O'Brien M.J."/>
            <person name="Copetti D."/>
            <person name="Mohd Noor M.I."/>
            <person name="Ong R.C."/>
            <person name="Putra M."/>
            <person name="Sireger I.Z."/>
            <person name="Indrioko S."/>
            <person name="Kosugi Y."/>
            <person name="Izuno A."/>
            <person name="Isagi Y."/>
            <person name="Lee S.L."/>
            <person name="Shimizu K.K."/>
        </authorList>
    </citation>
    <scope>NUCLEOTIDE SEQUENCE [LARGE SCALE GENOMIC DNA]</scope>
    <source>
        <strain evidence="3">214</strain>
    </source>
</reference>
<dbReference type="EMBL" id="BPVZ01000005">
    <property type="protein sequence ID" value="GKU92301.1"/>
    <property type="molecule type" value="Genomic_DNA"/>
</dbReference>
<gene>
    <name evidence="3" type="ORF">SLEP1_g6048</name>
</gene>
<keyword evidence="4" id="KW-1185">Reference proteome</keyword>
<protein>
    <submittedName>
        <fullName evidence="3">Uncharacterized protein</fullName>
    </submittedName>
</protein>
<evidence type="ECO:0000256" key="2">
    <source>
        <dbReference type="ARBA" id="ARBA00022729"/>
    </source>
</evidence>
<keyword evidence="2" id="KW-0732">Signal</keyword>
<evidence type="ECO:0000256" key="1">
    <source>
        <dbReference type="ARBA" id="ARBA00011073"/>
    </source>
</evidence>
<dbReference type="GO" id="GO:0006508">
    <property type="term" value="P:proteolysis"/>
    <property type="evidence" value="ECO:0007669"/>
    <property type="project" value="InterPro"/>
</dbReference>
<dbReference type="Proteomes" id="UP001054252">
    <property type="component" value="Unassembled WGS sequence"/>
</dbReference>
<proteinExistence type="inferred from homology"/>
<dbReference type="InterPro" id="IPR045051">
    <property type="entry name" value="SBT"/>
</dbReference>
<comment type="caution">
    <text evidence="3">The sequence shown here is derived from an EMBL/GenBank/DDBJ whole genome shotgun (WGS) entry which is preliminary data.</text>
</comment>